<keyword evidence="3 5" id="KW-1133">Transmembrane helix</keyword>
<dbReference type="GO" id="GO:0043190">
    <property type="term" value="C:ATP-binding cassette (ABC) transporter complex"/>
    <property type="evidence" value="ECO:0007669"/>
    <property type="project" value="InterPro"/>
</dbReference>
<feature type="transmembrane region" description="Helical" evidence="5">
    <location>
        <begin position="267"/>
        <end position="285"/>
    </location>
</feature>
<organism evidence="7 8">
    <name type="scientific">Sorangium cellulosum</name>
    <name type="common">Polyangium cellulosum</name>
    <dbReference type="NCBI Taxonomy" id="56"/>
    <lineage>
        <taxon>Bacteria</taxon>
        <taxon>Pseudomonadati</taxon>
        <taxon>Myxococcota</taxon>
        <taxon>Polyangia</taxon>
        <taxon>Polyangiales</taxon>
        <taxon>Polyangiaceae</taxon>
        <taxon>Sorangium</taxon>
    </lineage>
</organism>
<dbReference type="Pfam" id="PF12698">
    <property type="entry name" value="ABC2_membrane_3"/>
    <property type="match status" value="1"/>
</dbReference>
<dbReference type="PANTHER" id="PTHR43027">
    <property type="entry name" value="DOXORUBICIN RESISTANCE ABC TRANSPORTER PERMEASE PROTEIN DRRC-RELATED"/>
    <property type="match status" value="1"/>
</dbReference>
<dbReference type="PRINTS" id="PR00164">
    <property type="entry name" value="ABC2TRNSPORT"/>
</dbReference>
<keyword evidence="4 5" id="KW-0472">Membrane</keyword>
<keyword evidence="2 5" id="KW-0812">Transmembrane</keyword>
<evidence type="ECO:0000259" key="6">
    <source>
        <dbReference type="PROSITE" id="PS51012"/>
    </source>
</evidence>
<feature type="transmembrane region" description="Helical" evidence="5">
    <location>
        <begin position="231"/>
        <end position="255"/>
    </location>
</feature>
<dbReference type="InterPro" id="IPR013525">
    <property type="entry name" value="ABC2_TM"/>
</dbReference>
<dbReference type="RefSeq" id="WP_129573596.1">
    <property type="nucleotide sequence ID" value="NZ_CP012672.1"/>
</dbReference>
<dbReference type="InterPro" id="IPR047817">
    <property type="entry name" value="ABC2_TM_bact-type"/>
</dbReference>
<comment type="subcellular location">
    <subcellularLocation>
        <location evidence="5">Cell membrane</location>
        <topology evidence="5">Multi-pass membrane protein</topology>
    </subcellularLocation>
    <subcellularLocation>
        <location evidence="1">Membrane</location>
        <topology evidence="1">Multi-pass membrane protein</topology>
    </subcellularLocation>
</comment>
<feature type="transmembrane region" description="Helical" evidence="5">
    <location>
        <begin position="27"/>
        <end position="45"/>
    </location>
</feature>
<dbReference type="EMBL" id="CP012672">
    <property type="protein sequence ID" value="AUX29425.1"/>
    <property type="molecule type" value="Genomic_DNA"/>
</dbReference>
<gene>
    <name evidence="7" type="ORF">SOCE836_015150</name>
</gene>
<dbReference type="AlphaFoldDB" id="A0A4P2QHT2"/>
<dbReference type="GO" id="GO:0140359">
    <property type="term" value="F:ABC-type transporter activity"/>
    <property type="evidence" value="ECO:0007669"/>
    <property type="project" value="InterPro"/>
</dbReference>
<dbReference type="Proteomes" id="UP000295497">
    <property type="component" value="Chromosome"/>
</dbReference>
<keyword evidence="5" id="KW-1003">Cell membrane</keyword>
<evidence type="ECO:0000313" key="8">
    <source>
        <dbReference type="Proteomes" id="UP000295497"/>
    </source>
</evidence>
<evidence type="ECO:0000256" key="4">
    <source>
        <dbReference type="ARBA" id="ARBA00023136"/>
    </source>
</evidence>
<dbReference type="PANTHER" id="PTHR43027:SF2">
    <property type="entry name" value="TRANSPORT PERMEASE PROTEIN"/>
    <property type="match status" value="1"/>
</dbReference>
<comment type="similarity">
    <text evidence="5">Belongs to the ABC-2 integral membrane protein family.</text>
</comment>
<dbReference type="PROSITE" id="PS51012">
    <property type="entry name" value="ABC_TM2"/>
    <property type="match status" value="1"/>
</dbReference>
<proteinExistence type="inferred from homology"/>
<feature type="transmembrane region" description="Helical" evidence="5">
    <location>
        <begin position="154"/>
        <end position="177"/>
    </location>
</feature>
<name>A0A4P2QHT2_SORCE</name>
<reference evidence="7 8" key="1">
    <citation type="submission" date="2015-09" db="EMBL/GenBank/DDBJ databases">
        <title>Sorangium comparison.</title>
        <authorList>
            <person name="Zaburannyi N."/>
            <person name="Bunk B."/>
            <person name="Overmann J."/>
            <person name="Mueller R."/>
        </authorList>
    </citation>
    <scope>NUCLEOTIDE SEQUENCE [LARGE SCALE GENOMIC DNA]</scope>
    <source>
        <strain evidence="7 8">So ce836</strain>
    </source>
</reference>
<sequence length="346" mass="36930">MSRVKRPALRELVLTRLRSFYREPSQVFWTFVLPILVATVLWIAFRSGPPQPVAVAVAEGPGAEPLRAVLDASSEVTAEALDAGAARAALRAGKVDLVVVPGARPVYEFDPTRPESRLARMLADDVLQRAAGRSDPVEAVEVTTTEPGSRYVDFLVPGIIGITVMSSGLWGVGFAVVELRTKRLMRRFLVTPMRRGDFLLSLLVSRACFLGLEISTLLAFGALVLDVPMRGSLALLTAVAASGALMFAGLGLLLASRAQNMQTAGGIINLVSVPMLLASGTFFSSSRFPDALQPLVRALPLTPLNDALRAVMLEGAGASEVLPQIATLLTWGAVSLAASVKLFRWE</sequence>
<feature type="domain" description="ABC transmembrane type-2" evidence="6">
    <location>
        <begin position="116"/>
        <end position="346"/>
    </location>
</feature>
<keyword evidence="5" id="KW-0813">Transport</keyword>
<evidence type="ECO:0000256" key="2">
    <source>
        <dbReference type="ARBA" id="ARBA00022692"/>
    </source>
</evidence>
<feature type="transmembrane region" description="Helical" evidence="5">
    <location>
        <begin position="198"/>
        <end position="225"/>
    </location>
</feature>
<evidence type="ECO:0000256" key="1">
    <source>
        <dbReference type="ARBA" id="ARBA00004141"/>
    </source>
</evidence>
<evidence type="ECO:0000313" key="7">
    <source>
        <dbReference type="EMBL" id="AUX29425.1"/>
    </source>
</evidence>
<evidence type="ECO:0000256" key="3">
    <source>
        <dbReference type="ARBA" id="ARBA00022989"/>
    </source>
</evidence>
<feature type="transmembrane region" description="Helical" evidence="5">
    <location>
        <begin position="321"/>
        <end position="343"/>
    </location>
</feature>
<evidence type="ECO:0000256" key="5">
    <source>
        <dbReference type="RuleBase" id="RU361157"/>
    </source>
</evidence>
<dbReference type="InterPro" id="IPR052902">
    <property type="entry name" value="ABC-2_transporter"/>
</dbReference>
<protein>
    <recommendedName>
        <fullName evidence="5">Transport permease protein</fullName>
    </recommendedName>
</protein>
<accession>A0A4P2QHT2</accession>
<dbReference type="InterPro" id="IPR000412">
    <property type="entry name" value="ABC_2_transport"/>
</dbReference>